<dbReference type="Gene3D" id="1.10.357.10">
    <property type="entry name" value="Tetracycline Repressor, domain 2"/>
    <property type="match status" value="1"/>
</dbReference>
<dbReference type="EMBL" id="JAQNDL010000004">
    <property type="protein sequence ID" value="MDC0723182.1"/>
    <property type="molecule type" value="Genomic_DNA"/>
</dbReference>
<dbReference type="InterPro" id="IPR050109">
    <property type="entry name" value="HTH-type_TetR-like_transc_reg"/>
</dbReference>
<keyword evidence="2 4" id="KW-0238">DNA-binding</keyword>
<evidence type="ECO:0000259" key="5">
    <source>
        <dbReference type="PROSITE" id="PS50977"/>
    </source>
</evidence>
<evidence type="ECO:0000256" key="1">
    <source>
        <dbReference type="ARBA" id="ARBA00023015"/>
    </source>
</evidence>
<accession>A0ABT5EEC9</accession>
<sequence length="208" mass="22595">MTDAKPRWNRRKEARPAEIVDAAIDVFVENGFAGTKLTEVAQRAGVAKGTLYLYFETKEDLFRAAARQALATNLDAIEKVAAGFDGTITDLVPMLLKRAAGRMGDSRIPAIVRMVLAESRAFPDLARIWHDEVVARVLTLLTRLVAEAQARGEVRPGDPKLLALSIAGPMLVGVLFHEVFGAESPFAPDLDALATHHSEAVLQGIVDR</sequence>
<gene>
    <name evidence="6" type="ORF">POL25_40225</name>
</gene>
<dbReference type="Proteomes" id="UP001221686">
    <property type="component" value="Unassembled WGS sequence"/>
</dbReference>
<protein>
    <submittedName>
        <fullName evidence="6">TetR/AcrR family transcriptional regulator</fullName>
    </submittedName>
</protein>
<evidence type="ECO:0000256" key="3">
    <source>
        <dbReference type="ARBA" id="ARBA00023163"/>
    </source>
</evidence>
<name>A0ABT5EEC9_9BACT</name>
<evidence type="ECO:0000256" key="2">
    <source>
        <dbReference type="ARBA" id="ARBA00023125"/>
    </source>
</evidence>
<evidence type="ECO:0000313" key="6">
    <source>
        <dbReference type="EMBL" id="MDC0723182.1"/>
    </source>
</evidence>
<dbReference type="InterPro" id="IPR011075">
    <property type="entry name" value="TetR_C"/>
</dbReference>
<feature type="DNA-binding region" description="H-T-H motif" evidence="4">
    <location>
        <begin position="36"/>
        <end position="55"/>
    </location>
</feature>
<dbReference type="PROSITE" id="PS50977">
    <property type="entry name" value="HTH_TETR_2"/>
    <property type="match status" value="1"/>
</dbReference>
<dbReference type="Pfam" id="PF00440">
    <property type="entry name" value="TetR_N"/>
    <property type="match status" value="1"/>
</dbReference>
<keyword evidence="1" id="KW-0805">Transcription regulation</keyword>
<dbReference type="InterPro" id="IPR036271">
    <property type="entry name" value="Tet_transcr_reg_TetR-rel_C_sf"/>
</dbReference>
<dbReference type="SUPFAM" id="SSF48498">
    <property type="entry name" value="Tetracyclin repressor-like, C-terminal domain"/>
    <property type="match status" value="1"/>
</dbReference>
<organism evidence="6 7">
    <name type="scientific">Nannocystis bainbridge</name>
    <dbReference type="NCBI Taxonomy" id="2995303"/>
    <lineage>
        <taxon>Bacteria</taxon>
        <taxon>Pseudomonadati</taxon>
        <taxon>Myxococcota</taxon>
        <taxon>Polyangia</taxon>
        <taxon>Nannocystales</taxon>
        <taxon>Nannocystaceae</taxon>
        <taxon>Nannocystis</taxon>
    </lineage>
</organism>
<comment type="caution">
    <text evidence="6">The sequence shown here is derived from an EMBL/GenBank/DDBJ whole genome shotgun (WGS) entry which is preliminary data.</text>
</comment>
<dbReference type="PRINTS" id="PR00455">
    <property type="entry name" value="HTHTETR"/>
</dbReference>
<dbReference type="InterPro" id="IPR001647">
    <property type="entry name" value="HTH_TetR"/>
</dbReference>
<dbReference type="SUPFAM" id="SSF46689">
    <property type="entry name" value="Homeodomain-like"/>
    <property type="match status" value="1"/>
</dbReference>
<keyword evidence="3" id="KW-0804">Transcription</keyword>
<dbReference type="Pfam" id="PF16859">
    <property type="entry name" value="TetR_C_11"/>
    <property type="match status" value="1"/>
</dbReference>
<evidence type="ECO:0000313" key="7">
    <source>
        <dbReference type="Proteomes" id="UP001221686"/>
    </source>
</evidence>
<evidence type="ECO:0000256" key="4">
    <source>
        <dbReference type="PROSITE-ProRule" id="PRU00335"/>
    </source>
</evidence>
<dbReference type="PANTHER" id="PTHR30055:SF223">
    <property type="entry name" value="HTH-TYPE TRANSCRIPTIONAL REGULATOR UIDR"/>
    <property type="match status" value="1"/>
</dbReference>
<feature type="domain" description="HTH tetR-type" evidence="5">
    <location>
        <begin position="13"/>
        <end position="73"/>
    </location>
</feature>
<dbReference type="PANTHER" id="PTHR30055">
    <property type="entry name" value="HTH-TYPE TRANSCRIPTIONAL REGULATOR RUTR"/>
    <property type="match status" value="1"/>
</dbReference>
<reference evidence="6 7" key="1">
    <citation type="submission" date="2022-11" db="EMBL/GenBank/DDBJ databases">
        <title>Minimal conservation of predation-associated metabolite biosynthetic gene clusters underscores biosynthetic potential of Myxococcota including descriptions for ten novel species: Archangium lansinium sp. nov., Myxococcus landrumus sp. nov., Nannocystis bai.</title>
        <authorList>
            <person name="Ahearne A."/>
            <person name="Stevens C."/>
            <person name="Dowd S."/>
        </authorList>
    </citation>
    <scope>NUCLEOTIDE SEQUENCE [LARGE SCALE GENOMIC DNA]</scope>
    <source>
        <strain evidence="6 7">BB15-2</strain>
    </source>
</reference>
<dbReference type="InterPro" id="IPR009057">
    <property type="entry name" value="Homeodomain-like_sf"/>
</dbReference>
<proteinExistence type="predicted"/>
<keyword evidence="7" id="KW-1185">Reference proteome</keyword>
<dbReference type="RefSeq" id="WP_272091719.1">
    <property type="nucleotide sequence ID" value="NZ_JAQNDL010000004.1"/>
</dbReference>